<feature type="compositionally biased region" description="Basic and acidic residues" evidence="2">
    <location>
        <begin position="442"/>
        <end position="451"/>
    </location>
</feature>
<dbReference type="PANTHER" id="PTHR15744">
    <property type="entry name" value="BLOM7"/>
    <property type="match status" value="1"/>
</dbReference>
<dbReference type="InterPro" id="IPR035979">
    <property type="entry name" value="RBD_domain_sf"/>
</dbReference>
<dbReference type="GO" id="GO:0006418">
    <property type="term" value="P:tRNA aminoacylation for protein translation"/>
    <property type="evidence" value="ECO:0007669"/>
    <property type="project" value="InterPro"/>
</dbReference>
<sequence length="515" mass="53311">MAMMAMAAAAGGVGTGPGLTPGLSQAGLPQAPGAELGGAAPFPPAGMDPAMAAQAYAQMFSYFQQSQAPPPFPTMGSMYTPPAAPTPAISVSVDGMKFQYQLTEDDLHKVFSRYGAVKQIRVDEAGTTAQIAFQDFNHAQAAMSDLNGKVLNGLEGTLRLGWAAQGAPAALPPPFPCAPNPMMPPLPGWGLTAPGAAAWPGAAPTMAPAMGAIGPPASGDPTAVLGMGCPVPPAALGSDLGGAASAGSPDAKAPAPAHVKGVRKYTCRFLIGIDNDKEFQVVRRIIGAKGTNMKRIVKQTEAKLRLRGVGSGYFEGAGQRESSEPLQLCVSCTSADGYRTAVRLVEELLENVYSEYRQVCRDNGRPEPDLHASPQLVSAGGRGHPAVGGAGGGGEGASSGGAGSWPAGPSGGGGGGDSDAGEGNSPDDKRDSRRRARRPRAKKGEVERGEPPPKAPPVDDIEKMIDQRNEARRQCNFSEADRIRQSLHERGVALMDEPGARGKGTEVTTWRYWRE</sequence>
<dbReference type="PROSITE" id="PS50102">
    <property type="entry name" value="RRM"/>
    <property type="match status" value="1"/>
</dbReference>
<proteinExistence type="predicted"/>
<dbReference type="CDD" id="cd22386">
    <property type="entry name" value="KH-I_KHDC4_rpt2"/>
    <property type="match status" value="1"/>
</dbReference>
<dbReference type="InterPro" id="IPR055256">
    <property type="entry name" value="KH_1_KHDC4/BBP-like"/>
</dbReference>
<feature type="compositionally biased region" description="Gly residues" evidence="2">
    <location>
        <begin position="380"/>
        <end position="418"/>
    </location>
</feature>
<organism evidence="4">
    <name type="scientific">Alexandrium andersonii</name>
    <dbReference type="NCBI Taxonomy" id="327968"/>
    <lineage>
        <taxon>Eukaryota</taxon>
        <taxon>Sar</taxon>
        <taxon>Alveolata</taxon>
        <taxon>Dinophyceae</taxon>
        <taxon>Gonyaulacales</taxon>
        <taxon>Pyrocystaceae</taxon>
        <taxon>Alexandrium</taxon>
    </lineage>
</organism>
<keyword evidence="1" id="KW-0694">RNA-binding</keyword>
<dbReference type="CDD" id="cd00590">
    <property type="entry name" value="RRM_SF"/>
    <property type="match status" value="1"/>
</dbReference>
<protein>
    <recommendedName>
        <fullName evidence="3">RRM domain-containing protein</fullName>
    </recommendedName>
</protein>
<evidence type="ECO:0000256" key="2">
    <source>
        <dbReference type="SAM" id="MobiDB-lite"/>
    </source>
</evidence>
<dbReference type="Gene3D" id="3.30.1370.10">
    <property type="entry name" value="K Homology domain, type 1"/>
    <property type="match status" value="1"/>
</dbReference>
<dbReference type="Gene3D" id="1.20.120.1910">
    <property type="entry name" value="Cysteine-tRNA ligase, C-terminal anti-codon recognition domain"/>
    <property type="match status" value="1"/>
</dbReference>
<dbReference type="InterPro" id="IPR012677">
    <property type="entry name" value="Nucleotide-bd_a/b_plait_sf"/>
</dbReference>
<dbReference type="InterPro" id="IPR031121">
    <property type="entry name" value="RIK/BLOM7"/>
</dbReference>
<dbReference type="GO" id="GO:0005524">
    <property type="term" value="F:ATP binding"/>
    <property type="evidence" value="ECO:0007669"/>
    <property type="project" value="InterPro"/>
</dbReference>
<feature type="region of interest" description="Disordered" evidence="2">
    <location>
        <begin position="364"/>
        <end position="461"/>
    </location>
</feature>
<dbReference type="SUPFAM" id="SSF47323">
    <property type="entry name" value="Anticodon-binding domain of a subclass of class I aminoacyl-tRNA synthetases"/>
    <property type="match status" value="1"/>
</dbReference>
<dbReference type="SUPFAM" id="SSF54791">
    <property type="entry name" value="Eukaryotic type KH-domain (KH-domain type I)"/>
    <property type="match status" value="1"/>
</dbReference>
<dbReference type="Pfam" id="PF22675">
    <property type="entry name" value="KH-I_KHDC4-BBP"/>
    <property type="match status" value="1"/>
</dbReference>
<dbReference type="PANTHER" id="PTHR15744:SF0">
    <property type="entry name" value="KH HOMOLOGY DOMAIN-CONTAINING PROTEIN 4"/>
    <property type="match status" value="1"/>
</dbReference>
<dbReference type="InterPro" id="IPR009080">
    <property type="entry name" value="tRNAsynth_Ia_anticodon-bd"/>
</dbReference>
<feature type="domain" description="RRM" evidence="3">
    <location>
        <begin position="89"/>
        <end position="165"/>
    </location>
</feature>
<dbReference type="AlphaFoldDB" id="A0A7S2F2V0"/>
<dbReference type="InterPro" id="IPR047889">
    <property type="entry name" value="KHDC4_KH-I_second"/>
</dbReference>
<dbReference type="FunFam" id="3.30.1370.10:FF:000037">
    <property type="entry name" value="KH domain protein"/>
    <property type="match status" value="1"/>
</dbReference>
<gene>
    <name evidence="4" type="ORF">AAND1436_LOCUS4349</name>
</gene>
<evidence type="ECO:0000256" key="1">
    <source>
        <dbReference type="PROSITE-ProRule" id="PRU00176"/>
    </source>
</evidence>
<reference evidence="4" key="1">
    <citation type="submission" date="2021-01" db="EMBL/GenBank/DDBJ databases">
        <authorList>
            <person name="Corre E."/>
            <person name="Pelletier E."/>
            <person name="Niang G."/>
            <person name="Scheremetjew M."/>
            <person name="Finn R."/>
            <person name="Kale V."/>
            <person name="Holt S."/>
            <person name="Cochrane G."/>
            <person name="Meng A."/>
            <person name="Brown T."/>
            <person name="Cohen L."/>
        </authorList>
    </citation>
    <scope>NUCLEOTIDE SEQUENCE</scope>
    <source>
        <strain evidence="4">CCMP2222</strain>
    </source>
</reference>
<dbReference type="GO" id="GO:0004812">
    <property type="term" value="F:aminoacyl-tRNA ligase activity"/>
    <property type="evidence" value="ECO:0007669"/>
    <property type="project" value="InterPro"/>
</dbReference>
<dbReference type="SUPFAM" id="SSF54928">
    <property type="entry name" value="RNA-binding domain, RBD"/>
    <property type="match status" value="1"/>
</dbReference>
<feature type="compositionally biased region" description="Basic residues" evidence="2">
    <location>
        <begin position="432"/>
        <end position="441"/>
    </location>
</feature>
<dbReference type="Pfam" id="PF00076">
    <property type="entry name" value="RRM_1"/>
    <property type="match status" value="1"/>
</dbReference>
<dbReference type="GO" id="GO:0003723">
    <property type="term" value="F:RNA binding"/>
    <property type="evidence" value="ECO:0007669"/>
    <property type="project" value="UniProtKB-UniRule"/>
</dbReference>
<name>A0A7S2F2V0_9DINO</name>
<dbReference type="InterPro" id="IPR000504">
    <property type="entry name" value="RRM_dom"/>
</dbReference>
<dbReference type="Gene3D" id="3.30.70.330">
    <property type="match status" value="1"/>
</dbReference>
<dbReference type="GO" id="GO:0005634">
    <property type="term" value="C:nucleus"/>
    <property type="evidence" value="ECO:0007669"/>
    <property type="project" value="InterPro"/>
</dbReference>
<dbReference type="EMBL" id="HBGQ01008837">
    <property type="protein sequence ID" value="CAD9370029.1"/>
    <property type="molecule type" value="Transcribed_RNA"/>
</dbReference>
<dbReference type="InterPro" id="IPR036612">
    <property type="entry name" value="KH_dom_type_1_sf"/>
</dbReference>
<evidence type="ECO:0000259" key="3">
    <source>
        <dbReference type="PROSITE" id="PS50102"/>
    </source>
</evidence>
<evidence type="ECO:0000313" key="4">
    <source>
        <dbReference type="EMBL" id="CAD9370029.1"/>
    </source>
</evidence>
<accession>A0A7S2F2V0</accession>